<keyword evidence="8" id="KW-0967">Endosome</keyword>
<dbReference type="InterPro" id="IPR029058">
    <property type="entry name" value="AB_hydrolase_fold"/>
</dbReference>
<dbReference type="GO" id="GO:0034727">
    <property type="term" value="P:piecemeal microautophagy of the nucleus"/>
    <property type="evidence" value="ECO:0007669"/>
    <property type="project" value="TreeGrafter"/>
</dbReference>
<feature type="compositionally biased region" description="Pro residues" evidence="19">
    <location>
        <begin position="327"/>
        <end position="345"/>
    </location>
</feature>
<dbReference type="GO" id="GO:0006660">
    <property type="term" value="P:phosphatidylserine catabolic process"/>
    <property type="evidence" value="ECO:0007669"/>
    <property type="project" value="TreeGrafter"/>
</dbReference>
<dbReference type="STRING" id="945553.A0A0D2KJK6"/>
<evidence type="ECO:0000256" key="3">
    <source>
        <dbReference type="ARBA" id="ARBA00004343"/>
    </source>
</evidence>
<dbReference type="GO" id="GO:0004620">
    <property type="term" value="F:phospholipase activity"/>
    <property type="evidence" value="ECO:0007669"/>
    <property type="project" value="TreeGrafter"/>
</dbReference>
<evidence type="ECO:0000313" key="23">
    <source>
        <dbReference type="Proteomes" id="UP000054270"/>
    </source>
</evidence>
<dbReference type="AlphaFoldDB" id="A0A0D2KJK6"/>
<dbReference type="EC" id="3.1.1.3" evidence="6"/>
<reference evidence="23" key="1">
    <citation type="submission" date="2014-04" db="EMBL/GenBank/DDBJ databases">
        <title>Evolutionary Origins and Diversification of the Mycorrhizal Mutualists.</title>
        <authorList>
            <consortium name="DOE Joint Genome Institute"/>
            <consortium name="Mycorrhizal Genomics Consortium"/>
            <person name="Kohler A."/>
            <person name="Kuo A."/>
            <person name="Nagy L.G."/>
            <person name="Floudas D."/>
            <person name="Copeland A."/>
            <person name="Barry K.W."/>
            <person name="Cichocki N."/>
            <person name="Veneault-Fourrey C."/>
            <person name="LaButti K."/>
            <person name="Lindquist E.A."/>
            <person name="Lipzen A."/>
            <person name="Lundell T."/>
            <person name="Morin E."/>
            <person name="Murat C."/>
            <person name="Riley R."/>
            <person name="Ohm R."/>
            <person name="Sun H."/>
            <person name="Tunlid A."/>
            <person name="Henrissat B."/>
            <person name="Grigoriev I.V."/>
            <person name="Hibbett D.S."/>
            <person name="Martin F."/>
        </authorList>
    </citation>
    <scope>NUCLEOTIDE SEQUENCE [LARGE SCALE GENOMIC DNA]</scope>
    <source>
        <strain evidence="23">FD-334 SS-4</strain>
    </source>
</reference>
<keyword evidence="12" id="KW-1133">Transmembrane helix</keyword>
<keyword evidence="7" id="KW-0812">Transmembrane</keyword>
<evidence type="ECO:0000256" key="19">
    <source>
        <dbReference type="SAM" id="MobiDB-lite"/>
    </source>
</evidence>
<evidence type="ECO:0000256" key="6">
    <source>
        <dbReference type="ARBA" id="ARBA00013279"/>
    </source>
</evidence>
<feature type="region of interest" description="Disordered" evidence="19">
    <location>
        <begin position="446"/>
        <end position="471"/>
    </location>
</feature>
<accession>A0A0D2KJK6</accession>
<feature type="chain" id="PRO_5002262808" description="triacylglycerol lipase" evidence="20">
    <location>
        <begin position="21"/>
        <end position="498"/>
    </location>
</feature>
<evidence type="ECO:0000256" key="17">
    <source>
        <dbReference type="ARBA" id="ARBA00024663"/>
    </source>
</evidence>
<evidence type="ECO:0000256" key="11">
    <source>
        <dbReference type="ARBA" id="ARBA00022968"/>
    </source>
</evidence>
<name>A0A0D2KJK6_HYPSF</name>
<evidence type="ECO:0000256" key="18">
    <source>
        <dbReference type="ARBA" id="ARBA00029828"/>
    </source>
</evidence>
<dbReference type="Gene3D" id="3.40.50.1820">
    <property type="entry name" value="alpha/beta hydrolase"/>
    <property type="match status" value="1"/>
</dbReference>
<keyword evidence="9" id="KW-0378">Hydrolase</keyword>
<evidence type="ECO:0000256" key="9">
    <source>
        <dbReference type="ARBA" id="ARBA00022801"/>
    </source>
</evidence>
<dbReference type="GO" id="GO:0005775">
    <property type="term" value="C:vacuolar lumen"/>
    <property type="evidence" value="ECO:0007669"/>
    <property type="project" value="TreeGrafter"/>
</dbReference>
<dbReference type="InterPro" id="IPR050805">
    <property type="entry name" value="ATG15_Lipase"/>
</dbReference>
<dbReference type="GO" id="GO:0034496">
    <property type="term" value="P:multivesicular body membrane disassembly"/>
    <property type="evidence" value="ECO:0007669"/>
    <property type="project" value="TreeGrafter"/>
</dbReference>
<evidence type="ECO:0000256" key="2">
    <source>
        <dbReference type="ARBA" id="ARBA00004270"/>
    </source>
</evidence>
<organism evidence="22 23">
    <name type="scientific">Hypholoma sublateritium (strain FD-334 SS-4)</name>
    <dbReference type="NCBI Taxonomy" id="945553"/>
    <lineage>
        <taxon>Eukaryota</taxon>
        <taxon>Fungi</taxon>
        <taxon>Dikarya</taxon>
        <taxon>Basidiomycota</taxon>
        <taxon>Agaricomycotina</taxon>
        <taxon>Agaricomycetes</taxon>
        <taxon>Agaricomycetidae</taxon>
        <taxon>Agaricales</taxon>
        <taxon>Agaricineae</taxon>
        <taxon>Strophariaceae</taxon>
        <taxon>Hypholoma</taxon>
    </lineage>
</organism>
<feature type="domain" description="Fungal lipase-type" evidence="21">
    <location>
        <begin position="237"/>
        <end position="268"/>
    </location>
</feature>
<keyword evidence="15" id="KW-0472">Membrane</keyword>
<gene>
    <name evidence="22" type="ORF">HYPSUDRAFT_48820</name>
</gene>
<dbReference type="CDD" id="cd00519">
    <property type="entry name" value="Lipase_3"/>
    <property type="match status" value="1"/>
</dbReference>
<dbReference type="OrthoDB" id="58570at2759"/>
<keyword evidence="16" id="KW-0325">Glycoprotein</keyword>
<dbReference type="GO" id="GO:0004806">
    <property type="term" value="F:triacylglycerol lipase activity"/>
    <property type="evidence" value="ECO:0007669"/>
    <property type="project" value="UniProtKB-EC"/>
</dbReference>
<evidence type="ECO:0000256" key="8">
    <source>
        <dbReference type="ARBA" id="ARBA00022753"/>
    </source>
</evidence>
<comment type="similarity">
    <text evidence="4">Belongs to the AB hydrolase superfamily. Lipase family.</text>
</comment>
<evidence type="ECO:0000256" key="12">
    <source>
        <dbReference type="ARBA" id="ARBA00022989"/>
    </source>
</evidence>
<evidence type="ECO:0000256" key="4">
    <source>
        <dbReference type="ARBA" id="ARBA00010701"/>
    </source>
</evidence>
<dbReference type="PANTHER" id="PTHR47175">
    <property type="entry name" value="LIPASE ATG15-RELATED"/>
    <property type="match status" value="1"/>
</dbReference>
<dbReference type="SUPFAM" id="SSF53474">
    <property type="entry name" value="alpha/beta-Hydrolases"/>
    <property type="match status" value="1"/>
</dbReference>
<dbReference type="GO" id="GO:0032585">
    <property type="term" value="C:multivesicular body membrane"/>
    <property type="evidence" value="ECO:0007669"/>
    <property type="project" value="UniProtKB-SubCell"/>
</dbReference>
<keyword evidence="14" id="KW-0443">Lipid metabolism</keyword>
<evidence type="ECO:0000256" key="16">
    <source>
        <dbReference type="ARBA" id="ARBA00023180"/>
    </source>
</evidence>
<evidence type="ECO:0000256" key="1">
    <source>
        <dbReference type="ARBA" id="ARBA00001024"/>
    </source>
</evidence>
<evidence type="ECO:0000259" key="21">
    <source>
        <dbReference type="Pfam" id="PF01764"/>
    </source>
</evidence>
<keyword evidence="20" id="KW-0732">Signal</keyword>
<evidence type="ECO:0000256" key="20">
    <source>
        <dbReference type="SAM" id="SignalP"/>
    </source>
</evidence>
<proteinExistence type="inferred from homology"/>
<dbReference type="PANTHER" id="PTHR47175:SF2">
    <property type="entry name" value="LIPASE ATG15-RELATED"/>
    <property type="match status" value="1"/>
</dbReference>
<feature type="region of interest" description="Disordered" evidence="19">
    <location>
        <begin position="325"/>
        <end position="345"/>
    </location>
</feature>
<evidence type="ECO:0000256" key="7">
    <source>
        <dbReference type="ARBA" id="ARBA00022692"/>
    </source>
</evidence>
<dbReference type="Pfam" id="PF01764">
    <property type="entry name" value="Lipase_3"/>
    <property type="match status" value="1"/>
</dbReference>
<evidence type="ECO:0000256" key="10">
    <source>
        <dbReference type="ARBA" id="ARBA00022963"/>
    </source>
</evidence>
<comment type="catalytic activity">
    <reaction evidence="1">
        <text>a triacylglycerol + H2O = a diacylglycerol + a fatty acid + H(+)</text>
        <dbReference type="Rhea" id="RHEA:12044"/>
        <dbReference type="ChEBI" id="CHEBI:15377"/>
        <dbReference type="ChEBI" id="CHEBI:15378"/>
        <dbReference type="ChEBI" id="CHEBI:17855"/>
        <dbReference type="ChEBI" id="CHEBI:18035"/>
        <dbReference type="ChEBI" id="CHEBI:28868"/>
        <dbReference type="EC" id="3.1.1.3"/>
    </reaction>
</comment>
<evidence type="ECO:0000256" key="15">
    <source>
        <dbReference type="ARBA" id="ARBA00023136"/>
    </source>
</evidence>
<feature type="signal peptide" evidence="20">
    <location>
        <begin position="1"/>
        <end position="20"/>
    </location>
</feature>
<keyword evidence="11" id="KW-0735">Signal-anchor</keyword>
<evidence type="ECO:0000256" key="14">
    <source>
        <dbReference type="ARBA" id="ARBA00023098"/>
    </source>
</evidence>
<keyword evidence="10" id="KW-0442">Lipid degradation</keyword>
<dbReference type="InterPro" id="IPR002921">
    <property type="entry name" value="Fungal_lipase-type"/>
</dbReference>
<comment type="subunit">
    <text evidence="5">Binds to both phosphatidylinositol (PI) and phosphatidylinositol 3,5-bisphosphate (PIP2).</text>
</comment>
<evidence type="ECO:0000256" key="13">
    <source>
        <dbReference type="ARBA" id="ARBA00023006"/>
    </source>
</evidence>
<sequence length="498" mass="55587">MLPSSLLLAVLLLLPAQSFGAQQVSFSSHLQLDLQEPPGQDQPWFKPSVTYPLPPNVAELQTKPTTVYRPRSLDAFHRARLLSLQHEQSDIQPVIWDSLEVEGPDISNLNTITQLARMSANAYALPGQKNWYEVDAAWNRSFPFGWEESDGFRGHVFLSSDNSTIVLSIKGTTLQGPTSKLDKFNDNLLFSCCCARVDISWIFRTVCDCYSGGYKCDSKCLTHALVEDSLFYSIGVKLLDDLLQIYPQSNVWLVGHSLGGALASLLGATYGLPAVTFESPGERLAASRLHLPLPPPLVLQPPAPPAEPLNFWHLPHFRFPWTHSPPDDPPVSAPPSPVPSPPPSQYPVATTHVYHNADPIPQGSCTGIGSPCAQAGYALETRCHLGQSIIFDAVNVLDWSVDVRKHTIKEVVHNVLEADVWWGDGPEPQGVFDAFWWWGKHSRSEEEEKEEKKEKERKKRRNAEGNVPSPIIETDCIDCFKWEFGEFKKDKDKSEKSF</sequence>
<keyword evidence="23" id="KW-1185">Reference proteome</keyword>
<dbReference type="EMBL" id="KN817664">
    <property type="protein sequence ID" value="KJA14812.1"/>
    <property type="molecule type" value="Genomic_DNA"/>
</dbReference>
<evidence type="ECO:0000313" key="22">
    <source>
        <dbReference type="EMBL" id="KJA14812.1"/>
    </source>
</evidence>
<keyword evidence="13" id="KW-0072">Autophagy</keyword>
<dbReference type="Proteomes" id="UP000054270">
    <property type="component" value="Unassembled WGS sequence"/>
</dbReference>
<evidence type="ECO:0000256" key="5">
    <source>
        <dbReference type="ARBA" id="ARBA00011137"/>
    </source>
</evidence>
<dbReference type="GO" id="GO:0046461">
    <property type="term" value="P:neutral lipid catabolic process"/>
    <property type="evidence" value="ECO:0007669"/>
    <property type="project" value="TreeGrafter"/>
</dbReference>
<dbReference type="OMA" id="KEVITHV"/>
<comment type="subcellular location">
    <subcellularLocation>
        <location evidence="3">Endosome</location>
        <location evidence="3">Multivesicular body membrane</location>
        <topology evidence="3">Single-pass type II membrane protein</topology>
    </subcellularLocation>
    <subcellularLocation>
        <location evidence="2">Prevacuolar compartment membrane</location>
        <topology evidence="2">Single-pass type II membrane protein</topology>
    </subcellularLocation>
</comment>
<protein>
    <recommendedName>
        <fullName evidence="6">triacylglycerol lipase</fullName>
        <ecNumber evidence="6">3.1.1.3</ecNumber>
    </recommendedName>
    <alternativeName>
        <fullName evidence="18">Autophagy-related protein 15</fullName>
    </alternativeName>
</protein>
<comment type="function">
    <text evidence="17">Lipase which is essential for lysis of subvacuolar cytoplasm to vacuole targeted bodies and intravacuolar autophagic bodies. Involved in the lysis of intravacuolar multivesicular body (MVB) vesicles. The intravacuolar membrane disintegration by ATG15 is critical to life span extension.</text>
</comment>